<dbReference type="RefSeq" id="WP_062795323.1">
    <property type="nucleotide sequence ID" value="NZ_CBCRXS010000003.1"/>
</dbReference>
<dbReference type="AlphaFoldDB" id="A0A495K8G9"/>
<feature type="region of interest" description="Disordered" evidence="1">
    <location>
        <begin position="1"/>
        <end position="67"/>
    </location>
</feature>
<keyword evidence="2" id="KW-1133">Transmembrane helix</keyword>
<comment type="caution">
    <text evidence="3">The sequence shown here is derived from an EMBL/GenBank/DDBJ whole genome shotgun (WGS) entry which is preliminary data.</text>
</comment>
<feature type="compositionally biased region" description="Low complexity" evidence="1">
    <location>
        <begin position="263"/>
        <end position="275"/>
    </location>
</feature>
<organism evidence="3 4">
    <name type="scientific">Williamsia marianensis</name>
    <dbReference type="NCBI Taxonomy" id="85044"/>
    <lineage>
        <taxon>Bacteria</taxon>
        <taxon>Bacillati</taxon>
        <taxon>Actinomycetota</taxon>
        <taxon>Actinomycetes</taxon>
        <taxon>Mycobacteriales</taxon>
        <taxon>Nocardiaceae</taxon>
        <taxon>Williamsia</taxon>
    </lineage>
</organism>
<evidence type="ECO:0000313" key="4">
    <source>
        <dbReference type="Proteomes" id="UP000274762"/>
    </source>
</evidence>
<evidence type="ECO:0000256" key="1">
    <source>
        <dbReference type="SAM" id="MobiDB-lite"/>
    </source>
</evidence>
<keyword evidence="2" id="KW-0812">Transmembrane</keyword>
<dbReference type="Proteomes" id="UP000274762">
    <property type="component" value="Unassembled WGS sequence"/>
</dbReference>
<sequence>MTYGPPSGNSGGFPPPGGPGGHQPGGYQPGGYQPGHQPGPGYPPQQSGYQSAFGAAGPSQPSAKGRLLAPRSSNSAVRFPGIALAVGGLLIVLFSFFTWASQDFGVGSVSISGLGSVTIDAGDDTADSSEVADAESEAEAETSAPGIATIIIGLLLAGAAVPLIINRYPAIAAIAGTVLGLVAVIVSLVFIADPGSVVIDGDAGDTSEADAGWALWLVVLGAFITLIAAGVATYLALAAGKGSRPGPGVSGPHQPQGGGQPQGYGQPPAYGQPQGYGPPPQQFGTPGGQAGGYGQAPGPYYGPPGSGNQRPGPYGQ</sequence>
<feature type="transmembrane region" description="Helical" evidence="2">
    <location>
        <begin position="172"/>
        <end position="192"/>
    </location>
</feature>
<feature type="compositionally biased region" description="Gly residues" evidence="1">
    <location>
        <begin position="19"/>
        <end position="33"/>
    </location>
</feature>
<feature type="region of interest" description="Disordered" evidence="1">
    <location>
        <begin position="244"/>
        <end position="316"/>
    </location>
</feature>
<dbReference type="EMBL" id="RBKV01000001">
    <property type="protein sequence ID" value="RKR96918.1"/>
    <property type="molecule type" value="Genomic_DNA"/>
</dbReference>
<evidence type="ECO:0000256" key="2">
    <source>
        <dbReference type="SAM" id="Phobius"/>
    </source>
</evidence>
<feature type="transmembrane region" description="Helical" evidence="2">
    <location>
        <begin position="212"/>
        <end position="237"/>
    </location>
</feature>
<evidence type="ECO:0000313" key="3">
    <source>
        <dbReference type="EMBL" id="RKR96918.1"/>
    </source>
</evidence>
<dbReference type="OrthoDB" id="4578702at2"/>
<name>A0A495K8G9_WILMA</name>
<gene>
    <name evidence="3" type="ORF">DFJ75_3781</name>
</gene>
<feature type="transmembrane region" description="Helical" evidence="2">
    <location>
        <begin position="76"/>
        <end position="100"/>
    </location>
</feature>
<reference evidence="3 4" key="1">
    <citation type="submission" date="2018-10" db="EMBL/GenBank/DDBJ databases">
        <title>Sequencing the genomes of 1000 actinobacteria strains.</title>
        <authorList>
            <person name="Klenk H.-P."/>
        </authorList>
    </citation>
    <scope>NUCLEOTIDE SEQUENCE [LARGE SCALE GENOMIC DNA]</scope>
    <source>
        <strain evidence="3 4">DSM 44343</strain>
    </source>
</reference>
<keyword evidence="2" id="KW-0472">Membrane</keyword>
<proteinExistence type="predicted"/>
<accession>A0A495K8G9</accession>
<feature type="compositionally biased region" description="Gly residues" evidence="1">
    <location>
        <begin position="285"/>
        <end position="295"/>
    </location>
</feature>
<feature type="transmembrane region" description="Helical" evidence="2">
    <location>
        <begin position="146"/>
        <end position="165"/>
    </location>
</feature>
<protein>
    <submittedName>
        <fullName evidence="3">Uncharacterized protein</fullName>
    </submittedName>
</protein>